<gene>
    <name evidence="3" type="primary">AUGUSTUS-3.0.2_04616</name>
    <name evidence="3" type="ORF">TcasGA2_TC004616</name>
</gene>
<dbReference type="PANTHER" id="PTHR16019">
    <property type="entry name" value="SYNAPSE-ASSOCIATED PROTEIN"/>
    <property type="match status" value="1"/>
</dbReference>
<organism evidence="3 4">
    <name type="scientific">Tribolium castaneum</name>
    <name type="common">Red flour beetle</name>
    <dbReference type="NCBI Taxonomy" id="7070"/>
    <lineage>
        <taxon>Eukaryota</taxon>
        <taxon>Metazoa</taxon>
        <taxon>Ecdysozoa</taxon>
        <taxon>Arthropoda</taxon>
        <taxon>Hexapoda</taxon>
        <taxon>Insecta</taxon>
        <taxon>Pterygota</taxon>
        <taxon>Neoptera</taxon>
        <taxon>Endopterygota</taxon>
        <taxon>Coleoptera</taxon>
        <taxon>Polyphaga</taxon>
        <taxon>Cucujiformia</taxon>
        <taxon>Tenebrionidae</taxon>
        <taxon>Tenebrionidae incertae sedis</taxon>
        <taxon>Tribolium</taxon>
    </lineage>
</organism>
<dbReference type="InterPro" id="IPR051494">
    <property type="entry name" value="BSD_domain-containing"/>
</dbReference>
<dbReference type="FunCoup" id="A0A139WPJ7">
    <property type="interactions" value="902"/>
</dbReference>
<reference evidence="3 4" key="2">
    <citation type="journal article" date="2010" name="Nucleic Acids Res.">
        <title>BeetleBase in 2010: revisions to provide comprehensive genomic information for Tribolium castaneum.</title>
        <authorList>
            <person name="Kim H.S."/>
            <person name="Murphy T."/>
            <person name="Xia J."/>
            <person name="Caragea D."/>
            <person name="Park Y."/>
            <person name="Beeman R.W."/>
            <person name="Lorenzen M.D."/>
            <person name="Butcher S."/>
            <person name="Manak J.R."/>
            <person name="Brown S.J."/>
        </authorList>
    </citation>
    <scope>GENOME REANNOTATION</scope>
    <source>
        <strain evidence="3 4">Georgia GA2</strain>
    </source>
</reference>
<dbReference type="GO" id="GO:0048172">
    <property type="term" value="P:regulation of short-term neuronal synaptic plasticity"/>
    <property type="evidence" value="ECO:0000318"/>
    <property type="project" value="GO_Central"/>
</dbReference>
<name>A0A139WPJ7_TRICA</name>
<dbReference type="PANTHER" id="PTHR16019:SF6">
    <property type="entry name" value="SYNAPSE-ASSOCIATED PROTEIN 1"/>
    <property type="match status" value="1"/>
</dbReference>
<dbReference type="AlphaFoldDB" id="A0A139WPJ7"/>
<dbReference type="SUPFAM" id="SSF140383">
    <property type="entry name" value="BSD domain-like"/>
    <property type="match status" value="1"/>
</dbReference>
<dbReference type="Pfam" id="PF03909">
    <property type="entry name" value="BSD"/>
    <property type="match status" value="1"/>
</dbReference>
<feature type="region of interest" description="Disordered" evidence="1">
    <location>
        <begin position="1"/>
        <end position="140"/>
    </location>
</feature>
<dbReference type="Gene3D" id="1.10.3970.10">
    <property type="entry name" value="BSD domain"/>
    <property type="match status" value="1"/>
</dbReference>
<evidence type="ECO:0000313" key="3">
    <source>
        <dbReference type="EMBL" id="KYB29817.1"/>
    </source>
</evidence>
<dbReference type="SMART" id="SM00751">
    <property type="entry name" value="BSD"/>
    <property type="match status" value="1"/>
</dbReference>
<keyword evidence="4" id="KW-1185">Reference proteome</keyword>
<dbReference type="InterPro" id="IPR005607">
    <property type="entry name" value="BSD_dom"/>
</dbReference>
<protein>
    <submittedName>
        <fullName evidence="3">Synapse-associated protein 1-like Protein</fullName>
    </submittedName>
</protein>
<dbReference type="PROSITE" id="PS50858">
    <property type="entry name" value="BSD"/>
    <property type="match status" value="1"/>
</dbReference>
<dbReference type="EMBL" id="KQ971307">
    <property type="protein sequence ID" value="KYB29817.1"/>
    <property type="molecule type" value="Genomic_DNA"/>
</dbReference>
<dbReference type="GO" id="GO:0005794">
    <property type="term" value="C:Golgi apparatus"/>
    <property type="evidence" value="ECO:0000318"/>
    <property type="project" value="GO_Central"/>
</dbReference>
<feature type="domain" description="BSD" evidence="2">
    <location>
        <begin position="242"/>
        <end position="294"/>
    </location>
</feature>
<dbReference type="GO" id="GO:0005634">
    <property type="term" value="C:nucleus"/>
    <property type="evidence" value="ECO:0000318"/>
    <property type="project" value="GO_Central"/>
</dbReference>
<dbReference type="GO" id="GO:0045202">
    <property type="term" value="C:synapse"/>
    <property type="evidence" value="ECO:0000318"/>
    <property type="project" value="GO_Central"/>
</dbReference>
<dbReference type="InterPro" id="IPR035925">
    <property type="entry name" value="BSD_dom_sf"/>
</dbReference>
<evidence type="ECO:0000313" key="4">
    <source>
        <dbReference type="Proteomes" id="UP000007266"/>
    </source>
</evidence>
<feature type="compositionally biased region" description="Polar residues" evidence="1">
    <location>
        <begin position="95"/>
        <end position="105"/>
    </location>
</feature>
<feature type="compositionally biased region" description="Polar residues" evidence="1">
    <location>
        <begin position="1"/>
        <end position="13"/>
    </location>
</feature>
<evidence type="ECO:0000259" key="2">
    <source>
        <dbReference type="PROSITE" id="PS50858"/>
    </source>
</evidence>
<proteinExistence type="predicted"/>
<sequence>MFTGLTNQVSSWMGSAKGEQEEKVPTPTEEGDVVLNQEKKDASPTKPTGGSKLDMLTNVKSQIEGIGGWLGSSIPKLRKGEEGAEEQPSAEEGNTPASAESTKGSPQLKDDDDNSSATGGADSGPQSIAETPTEEKEGQFGNVQSKALAGAKSFGSFLYSAVNKAGKTVSEASAKIKETVEKNSILGEFNKEQEAFMKGQGGNTATALPPWVGCSNEEALKEECLSLSTDKKNFLRSPPAGIDFQFDYEVSYPVAMAIMEKDPNLEKMRYELVPKVISEENFWRNYFYRVSLICQANELSSMSRDGDSQSQPLTSDQPIASSDDEMEEFVSDSLQASSEDFVEVAERMMKTVIVPQPKGKTCCFCCVCLTSRFKLMSKLWLVSCLILSQLKKNGVNCSFHYPLSCVSLFCSFDPDLSRFIFMS</sequence>
<dbReference type="Proteomes" id="UP000007266">
    <property type="component" value="Linkage group 1"/>
</dbReference>
<dbReference type="InParanoid" id="A0A139WPJ7"/>
<reference evidence="3 4" key="1">
    <citation type="journal article" date="2008" name="Nature">
        <title>The genome of the model beetle and pest Tribolium castaneum.</title>
        <authorList>
            <consortium name="Tribolium Genome Sequencing Consortium"/>
            <person name="Richards S."/>
            <person name="Gibbs R.A."/>
            <person name="Weinstock G.M."/>
            <person name="Brown S.J."/>
            <person name="Denell R."/>
            <person name="Beeman R.W."/>
            <person name="Gibbs R."/>
            <person name="Beeman R.W."/>
            <person name="Brown S.J."/>
            <person name="Bucher G."/>
            <person name="Friedrich M."/>
            <person name="Grimmelikhuijzen C.J."/>
            <person name="Klingler M."/>
            <person name="Lorenzen M."/>
            <person name="Richards S."/>
            <person name="Roth S."/>
            <person name="Schroder R."/>
            <person name="Tautz D."/>
            <person name="Zdobnov E.M."/>
            <person name="Muzny D."/>
            <person name="Gibbs R.A."/>
            <person name="Weinstock G.M."/>
            <person name="Attaway T."/>
            <person name="Bell S."/>
            <person name="Buhay C.J."/>
            <person name="Chandrabose M.N."/>
            <person name="Chavez D."/>
            <person name="Clerk-Blankenburg K.P."/>
            <person name="Cree A."/>
            <person name="Dao M."/>
            <person name="Davis C."/>
            <person name="Chacko J."/>
            <person name="Dinh H."/>
            <person name="Dugan-Rocha S."/>
            <person name="Fowler G."/>
            <person name="Garner T.T."/>
            <person name="Garnes J."/>
            <person name="Gnirke A."/>
            <person name="Hawes A."/>
            <person name="Hernandez J."/>
            <person name="Hines S."/>
            <person name="Holder M."/>
            <person name="Hume J."/>
            <person name="Jhangiani S.N."/>
            <person name="Joshi V."/>
            <person name="Khan Z.M."/>
            <person name="Jackson L."/>
            <person name="Kovar C."/>
            <person name="Kowis A."/>
            <person name="Lee S."/>
            <person name="Lewis L.R."/>
            <person name="Margolis J."/>
            <person name="Morgan M."/>
            <person name="Nazareth L.V."/>
            <person name="Nguyen N."/>
            <person name="Okwuonu G."/>
            <person name="Parker D."/>
            <person name="Richards S."/>
            <person name="Ruiz S.J."/>
            <person name="Santibanez J."/>
            <person name="Savard J."/>
            <person name="Scherer S.E."/>
            <person name="Schneider B."/>
            <person name="Sodergren E."/>
            <person name="Tautz D."/>
            <person name="Vattahil S."/>
            <person name="Villasana D."/>
            <person name="White C.S."/>
            <person name="Wright R."/>
            <person name="Park Y."/>
            <person name="Beeman R.W."/>
            <person name="Lord J."/>
            <person name="Oppert B."/>
            <person name="Lorenzen M."/>
            <person name="Brown S."/>
            <person name="Wang L."/>
            <person name="Savard J."/>
            <person name="Tautz D."/>
            <person name="Richards S."/>
            <person name="Weinstock G."/>
            <person name="Gibbs R.A."/>
            <person name="Liu Y."/>
            <person name="Worley K."/>
            <person name="Weinstock G."/>
            <person name="Elsik C.G."/>
            <person name="Reese J.T."/>
            <person name="Elhaik E."/>
            <person name="Landan G."/>
            <person name="Graur D."/>
            <person name="Arensburger P."/>
            <person name="Atkinson P."/>
            <person name="Beeman R.W."/>
            <person name="Beidler J."/>
            <person name="Brown S.J."/>
            <person name="Demuth J.P."/>
            <person name="Drury D.W."/>
            <person name="Du Y.Z."/>
            <person name="Fujiwara H."/>
            <person name="Lorenzen M."/>
            <person name="Maselli V."/>
            <person name="Osanai M."/>
            <person name="Park Y."/>
            <person name="Robertson H.M."/>
            <person name="Tu Z."/>
            <person name="Wang J.J."/>
            <person name="Wang S."/>
            <person name="Richards S."/>
            <person name="Song H."/>
            <person name="Zhang L."/>
            <person name="Sodergren E."/>
            <person name="Werner D."/>
            <person name="Stanke M."/>
            <person name="Morgenstern B."/>
            <person name="Solovyev V."/>
            <person name="Kosarev P."/>
            <person name="Brown G."/>
            <person name="Chen H.C."/>
            <person name="Ermolaeva O."/>
            <person name="Hlavina W."/>
            <person name="Kapustin Y."/>
            <person name="Kiryutin B."/>
            <person name="Kitts P."/>
            <person name="Maglott D."/>
            <person name="Pruitt K."/>
            <person name="Sapojnikov V."/>
            <person name="Souvorov A."/>
            <person name="Mackey A.J."/>
            <person name="Waterhouse R.M."/>
            <person name="Wyder S."/>
            <person name="Zdobnov E.M."/>
            <person name="Zdobnov E.M."/>
            <person name="Wyder S."/>
            <person name="Kriventseva E.V."/>
            <person name="Kadowaki T."/>
            <person name="Bork P."/>
            <person name="Aranda M."/>
            <person name="Bao R."/>
            <person name="Beermann A."/>
            <person name="Berns N."/>
            <person name="Bolognesi R."/>
            <person name="Bonneton F."/>
            <person name="Bopp D."/>
            <person name="Brown S.J."/>
            <person name="Bucher G."/>
            <person name="Butts T."/>
            <person name="Chaumot A."/>
            <person name="Denell R.E."/>
            <person name="Ferrier D.E."/>
            <person name="Friedrich M."/>
            <person name="Gordon C.M."/>
            <person name="Jindra M."/>
            <person name="Klingler M."/>
            <person name="Lan Q."/>
            <person name="Lattorff H.M."/>
            <person name="Laudet V."/>
            <person name="von Levetsow C."/>
            <person name="Liu Z."/>
            <person name="Lutz R."/>
            <person name="Lynch J.A."/>
            <person name="da Fonseca R.N."/>
            <person name="Posnien N."/>
            <person name="Reuter R."/>
            <person name="Roth S."/>
            <person name="Savard J."/>
            <person name="Schinko J.B."/>
            <person name="Schmitt C."/>
            <person name="Schoppmeier M."/>
            <person name="Schroder R."/>
            <person name="Shippy T.D."/>
            <person name="Simonnet F."/>
            <person name="Marques-Souza H."/>
            <person name="Tautz D."/>
            <person name="Tomoyasu Y."/>
            <person name="Trauner J."/>
            <person name="Van der Zee M."/>
            <person name="Vervoort M."/>
            <person name="Wittkopp N."/>
            <person name="Wimmer E.A."/>
            <person name="Yang X."/>
            <person name="Jones A.K."/>
            <person name="Sattelle D.B."/>
            <person name="Ebert P.R."/>
            <person name="Nelson D."/>
            <person name="Scott J.G."/>
            <person name="Beeman R.W."/>
            <person name="Muthukrishnan S."/>
            <person name="Kramer K.J."/>
            <person name="Arakane Y."/>
            <person name="Beeman R.W."/>
            <person name="Zhu Q."/>
            <person name="Hogenkamp D."/>
            <person name="Dixit R."/>
            <person name="Oppert B."/>
            <person name="Jiang H."/>
            <person name="Zou Z."/>
            <person name="Marshall J."/>
            <person name="Elpidina E."/>
            <person name="Vinokurov K."/>
            <person name="Oppert C."/>
            <person name="Zou Z."/>
            <person name="Evans J."/>
            <person name="Lu Z."/>
            <person name="Zhao P."/>
            <person name="Sumathipala N."/>
            <person name="Altincicek B."/>
            <person name="Vilcinskas A."/>
            <person name="Williams M."/>
            <person name="Hultmark D."/>
            <person name="Hetru C."/>
            <person name="Jiang H."/>
            <person name="Grimmelikhuijzen C.J."/>
            <person name="Hauser F."/>
            <person name="Cazzamali G."/>
            <person name="Williamson M."/>
            <person name="Park Y."/>
            <person name="Li B."/>
            <person name="Tanaka Y."/>
            <person name="Predel R."/>
            <person name="Neupert S."/>
            <person name="Schachtner J."/>
            <person name="Verleyen P."/>
            <person name="Raible F."/>
            <person name="Bork P."/>
            <person name="Friedrich M."/>
            <person name="Walden K.K."/>
            <person name="Robertson H.M."/>
            <person name="Angeli S."/>
            <person name="Foret S."/>
            <person name="Bucher G."/>
            <person name="Schuetz S."/>
            <person name="Maleszka R."/>
            <person name="Wimmer E.A."/>
            <person name="Beeman R.W."/>
            <person name="Lorenzen M."/>
            <person name="Tomoyasu Y."/>
            <person name="Miller S.C."/>
            <person name="Grossmann D."/>
            <person name="Bucher G."/>
        </authorList>
    </citation>
    <scope>NUCLEOTIDE SEQUENCE [LARGE SCALE GENOMIC DNA]</scope>
    <source>
        <strain evidence="3 4">Georgia GA2</strain>
    </source>
</reference>
<evidence type="ECO:0000256" key="1">
    <source>
        <dbReference type="SAM" id="MobiDB-lite"/>
    </source>
</evidence>
<accession>A0A139WPJ7</accession>
<dbReference type="GO" id="GO:0038203">
    <property type="term" value="P:TORC2 signaling"/>
    <property type="evidence" value="ECO:0000318"/>
    <property type="project" value="GO_Central"/>
</dbReference>
<dbReference type="OMA" id="MAIMEQD"/>
<dbReference type="STRING" id="7070.A0A139WPJ7"/>
<dbReference type="GO" id="GO:0005737">
    <property type="term" value="C:cytoplasm"/>
    <property type="evidence" value="ECO:0000318"/>
    <property type="project" value="GO_Central"/>
</dbReference>